<dbReference type="Proteomes" id="UP000028828">
    <property type="component" value="Unassembled WGS sequence"/>
</dbReference>
<feature type="region of interest" description="Disordered" evidence="2">
    <location>
        <begin position="207"/>
        <end position="296"/>
    </location>
</feature>
<proteinExistence type="inferred from homology"/>
<dbReference type="GO" id="GO:0016301">
    <property type="term" value="F:kinase activity"/>
    <property type="evidence" value="ECO:0007669"/>
    <property type="project" value="UniProtKB-KW"/>
</dbReference>
<keyword evidence="3" id="KW-0418">Kinase</keyword>
<feature type="compositionally biased region" description="Basic and acidic residues" evidence="2">
    <location>
        <begin position="382"/>
        <end position="409"/>
    </location>
</feature>
<reference evidence="3 4" key="1">
    <citation type="submission" date="2014-03" db="EMBL/GenBank/DDBJ databases">
        <authorList>
            <person name="Sibley D."/>
            <person name="Venepally P."/>
            <person name="Karamycheva S."/>
            <person name="Hadjithomas M."/>
            <person name="Khan A."/>
            <person name="Brunk B."/>
            <person name="Roos D."/>
            <person name="Caler E."/>
            <person name="Lorenzi H."/>
        </authorList>
    </citation>
    <scope>NUCLEOTIDE SEQUENCE [LARGE SCALE GENOMIC DNA]</scope>
    <source>
        <strain evidence="4">p89</strain>
    </source>
</reference>
<name>A0A086J9V5_TOXGO</name>
<keyword evidence="3" id="KW-0808">Transferase</keyword>
<gene>
    <name evidence="3" type="ORF">TGP89_288230</name>
</gene>
<sequence length="922" mass="100707">MEATQTPECCSSSRSQAPTPPQDLVSASSPSSDLSPASCSSLPLTLPLAGVSPEAPGEHKSPFLPPVDVGGLRLSLLLKKLLHLRQAFEPPLLQVFGFPFFLRHQVSAVSCCSCCLHCCCCDVARTASLIRVSSPPASPALRPPSSLSIPSSPCSPTPPYSSSLSSSSASSSWTSLSNPDSPGCSVVGGSPDGGASSQTSVDWSIPSCEAASPRGGRRCGHSCGERRKDGRCMQAPPLLAGPRGFEPSESQGTETGDRVRSASLPPGAREQTRKPRKRRRLVSDSDDGEAVGEKNLQSQEEREIEILLARNILRQIRLPGVSQGPFVLFFTSDWTHFVQRCVANAQQRAMEQQRERRDAVKQRRKAGINCPCSETGLSSSVPRKEGESAEEKHFAERRSGRSAHGDAKESCCAVDEEESESQEEAAGKQERNSLSEAVEQISGWEGRTRDCRVRPATVGSGEATEDASPGSACPNISRRRKFLLDLPWHLGKQLATVLCVELLSRSPHTDLCVDAVREAMKKYLTAWSSRRREAGFLLKVASRKHGEILASLSESRLPGQRSSRTVVERHERSRGEELSLDGRWGAAGMSTGDHERTLHGLDTTRPDVFTQAKVEDGRARKLHALERIKDMLRRGIKSAEEVLTLREAHALGLRRRENAAGDSFCRRVSQGVHSTDMFGGTAREDGRVHTPTQERVRNEENKNTEEAICEARVYTLIRLLMGTTDDATISAQQPFECTDTSMERTDFTQNSGVHGVSGIKVTAPFSRGDKARDARGASSEAFSSLIPRAQQHPSRLPYTGKLVSESTDELLLLLHELNLLHSAPGASQSRVSLCLPQQGLFVRWLTAGRNEVLTRLHARKFKEMPWRDVERRGLLRSGLGSRFVLLDLKGKKDVEAVEIASGLVVRIPGALHRGMRVYENVD</sequence>
<accession>A0A086J9V5</accession>
<evidence type="ECO:0000256" key="2">
    <source>
        <dbReference type="SAM" id="MobiDB-lite"/>
    </source>
</evidence>
<feature type="compositionally biased region" description="Polar residues" evidence="2">
    <location>
        <begin position="1"/>
        <end position="17"/>
    </location>
</feature>
<feature type="compositionally biased region" description="Acidic residues" evidence="2">
    <location>
        <begin position="414"/>
        <end position="423"/>
    </location>
</feature>
<feature type="region of interest" description="Disordered" evidence="2">
    <location>
        <begin position="1"/>
        <end position="39"/>
    </location>
</feature>
<evidence type="ECO:0000313" key="4">
    <source>
        <dbReference type="Proteomes" id="UP000028828"/>
    </source>
</evidence>
<feature type="compositionally biased region" description="Low complexity" evidence="2">
    <location>
        <begin position="143"/>
        <end position="152"/>
    </location>
</feature>
<feature type="region of interest" description="Disordered" evidence="2">
    <location>
        <begin position="134"/>
        <end position="163"/>
    </location>
</feature>
<protein>
    <submittedName>
        <fullName evidence="3">Serine-threonine protein kinase 19</fullName>
    </submittedName>
</protein>
<comment type="similarity">
    <text evidence="1">Belongs to the STK19 family.</text>
</comment>
<feature type="region of interest" description="Disordered" evidence="2">
    <location>
        <begin position="371"/>
        <end position="439"/>
    </location>
</feature>
<organism evidence="3 4">
    <name type="scientific">Toxoplasma gondii p89</name>
    <dbReference type="NCBI Taxonomy" id="943119"/>
    <lineage>
        <taxon>Eukaryota</taxon>
        <taxon>Sar</taxon>
        <taxon>Alveolata</taxon>
        <taxon>Apicomplexa</taxon>
        <taxon>Conoidasida</taxon>
        <taxon>Coccidia</taxon>
        <taxon>Eucoccidiorida</taxon>
        <taxon>Eimeriorina</taxon>
        <taxon>Sarcocystidae</taxon>
        <taxon>Toxoplasma</taxon>
    </lineage>
</organism>
<comment type="caution">
    <text evidence="3">The sequence shown here is derived from an EMBL/GenBank/DDBJ whole genome shotgun (WGS) entry which is preliminary data.</text>
</comment>
<evidence type="ECO:0000256" key="1">
    <source>
        <dbReference type="ARBA" id="ARBA00093458"/>
    </source>
</evidence>
<dbReference type="AlphaFoldDB" id="A0A086J9V5"/>
<dbReference type="EMBL" id="AEYI02002266">
    <property type="protein sequence ID" value="KFG28923.1"/>
    <property type="molecule type" value="Genomic_DNA"/>
</dbReference>
<dbReference type="PANTHER" id="PTHR15243">
    <property type="entry name" value="SERINE/THREONINE-PROTEIN KINASE 19"/>
    <property type="match status" value="1"/>
</dbReference>
<feature type="region of interest" description="Disordered" evidence="2">
    <location>
        <begin position="182"/>
        <end position="201"/>
    </location>
</feature>
<dbReference type="VEuPathDB" id="ToxoDB:TGP89_288230"/>
<feature type="compositionally biased region" description="Low complexity" evidence="2">
    <location>
        <begin position="24"/>
        <end position="39"/>
    </location>
</feature>
<dbReference type="InterPro" id="IPR018865">
    <property type="entry name" value="STK19-like"/>
</dbReference>
<evidence type="ECO:0000313" key="3">
    <source>
        <dbReference type="EMBL" id="KFG28923.1"/>
    </source>
</evidence>
<dbReference type="PANTHER" id="PTHR15243:SF0">
    <property type="entry name" value="SERINE_THREONINE-PROTEIN KINASE 19"/>
    <property type="match status" value="1"/>
</dbReference>
<dbReference type="OrthoDB" id="10261701at2759"/>